<protein>
    <recommendedName>
        <fullName evidence="3">FAD-binding PCMH-type domain-containing protein</fullName>
    </recommendedName>
</protein>
<dbReference type="GO" id="GO:0071949">
    <property type="term" value="F:FAD binding"/>
    <property type="evidence" value="ECO:0007669"/>
    <property type="project" value="InterPro"/>
</dbReference>
<dbReference type="Pfam" id="PF08031">
    <property type="entry name" value="BBE"/>
    <property type="match status" value="1"/>
</dbReference>
<comment type="caution">
    <text evidence="4">The sequence shown here is derived from an EMBL/GenBank/DDBJ whole genome shotgun (WGS) entry which is preliminary data.</text>
</comment>
<dbReference type="InterPro" id="IPR012951">
    <property type="entry name" value="BBE"/>
</dbReference>
<evidence type="ECO:0000313" key="4">
    <source>
        <dbReference type="EMBL" id="CAG8949225.1"/>
    </source>
</evidence>
<dbReference type="Pfam" id="PF01565">
    <property type="entry name" value="FAD_binding_4"/>
    <property type="match status" value="1"/>
</dbReference>
<evidence type="ECO:0000256" key="2">
    <source>
        <dbReference type="ARBA" id="ARBA00023002"/>
    </source>
</evidence>
<dbReference type="OrthoDB" id="9983560at2759"/>
<proteinExistence type="inferred from homology"/>
<name>A0A9N9KKB3_9HELO</name>
<dbReference type="EMBL" id="CAJVRL010000002">
    <property type="protein sequence ID" value="CAG8949225.1"/>
    <property type="molecule type" value="Genomic_DNA"/>
</dbReference>
<keyword evidence="5" id="KW-1185">Reference proteome</keyword>
<evidence type="ECO:0000313" key="5">
    <source>
        <dbReference type="Proteomes" id="UP000696280"/>
    </source>
</evidence>
<feature type="domain" description="FAD-binding PCMH-type" evidence="3">
    <location>
        <begin position="103"/>
        <end position="281"/>
    </location>
</feature>
<dbReference type="InterPro" id="IPR050432">
    <property type="entry name" value="FAD-linked_Oxidoreductases_BP"/>
</dbReference>
<dbReference type="Proteomes" id="UP000696280">
    <property type="component" value="Unassembled WGS sequence"/>
</dbReference>
<reference evidence="4" key="1">
    <citation type="submission" date="2021-07" db="EMBL/GenBank/DDBJ databases">
        <authorList>
            <person name="Durling M."/>
        </authorList>
    </citation>
    <scope>NUCLEOTIDE SEQUENCE</scope>
</reference>
<accession>A0A9N9KKB3</accession>
<evidence type="ECO:0000256" key="1">
    <source>
        <dbReference type="ARBA" id="ARBA00005466"/>
    </source>
</evidence>
<dbReference type="AlphaFoldDB" id="A0A9N9KKB3"/>
<dbReference type="PANTHER" id="PTHR13878:SF97">
    <property type="entry name" value="ISOAMYL ALCOHOL OXIDASE"/>
    <property type="match status" value="1"/>
</dbReference>
<evidence type="ECO:0000259" key="3">
    <source>
        <dbReference type="PROSITE" id="PS51387"/>
    </source>
</evidence>
<dbReference type="Gene3D" id="3.30.465.10">
    <property type="match status" value="2"/>
</dbReference>
<gene>
    <name evidence="4" type="ORF">HYFRA_00004849</name>
</gene>
<keyword evidence="2" id="KW-0560">Oxidoreductase</keyword>
<dbReference type="InterPro" id="IPR006094">
    <property type="entry name" value="Oxid_FAD_bind_N"/>
</dbReference>
<dbReference type="SUPFAM" id="SSF56176">
    <property type="entry name" value="FAD-binding/transporter-associated domain-like"/>
    <property type="match status" value="1"/>
</dbReference>
<dbReference type="InterPro" id="IPR016166">
    <property type="entry name" value="FAD-bd_PCMH"/>
</dbReference>
<dbReference type="GO" id="GO:0016491">
    <property type="term" value="F:oxidoreductase activity"/>
    <property type="evidence" value="ECO:0007669"/>
    <property type="project" value="UniProtKB-KW"/>
</dbReference>
<dbReference type="PANTHER" id="PTHR13878">
    <property type="entry name" value="GULONOLACTONE OXIDASE"/>
    <property type="match status" value="1"/>
</dbReference>
<dbReference type="InterPro" id="IPR016169">
    <property type="entry name" value="FAD-bd_PCMH_sub2"/>
</dbReference>
<dbReference type="PROSITE" id="PS51387">
    <property type="entry name" value="FAD_PCMH"/>
    <property type="match status" value="1"/>
</dbReference>
<organism evidence="4 5">
    <name type="scientific">Hymenoscyphus fraxineus</name>
    <dbReference type="NCBI Taxonomy" id="746836"/>
    <lineage>
        <taxon>Eukaryota</taxon>
        <taxon>Fungi</taxon>
        <taxon>Dikarya</taxon>
        <taxon>Ascomycota</taxon>
        <taxon>Pezizomycotina</taxon>
        <taxon>Leotiomycetes</taxon>
        <taxon>Helotiales</taxon>
        <taxon>Helotiaceae</taxon>
        <taxon>Hymenoscyphus</taxon>
    </lineage>
</organism>
<dbReference type="InterPro" id="IPR036318">
    <property type="entry name" value="FAD-bd_PCMH-like_sf"/>
</dbReference>
<feature type="non-terminal residue" evidence="4">
    <location>
        <position position="1"/>
    </location>
</feature>
<comment type="similarity">
    <text evidence="1">Belongs to the oxygen-dependent FAD-linked oxidoreductase family.</text>
</comment>
<sequence length="578" mass="63437">PTIPNASKFACKCVPGDQCWPSEKDWKAFNLTIGGRLRKAVPAAAVCYNEFEGKSYYDKAACDDLIQNWTVQEAIIETPLNPIRPYYSNMTCWPTTNPNETCTIGYLSSFYIPTTTATAPTDLSSAIKFARHKNIRFLVRNTGHDFMGRSVGYGSLAVNTHELKIVDFAKRYKGPGKYDGPAVTVGAGVQGAELYASAFKQEPKVTVGYAGGYLQGGGHGPLATIYGMGADQVLSFDVVTATGDLVTANANSHPDLYWALKGGGPSTYAIAYRMSVKTPPEVPCAGTIININATHTNDSALFWKAVEAFHGLSNLYVDNGMFVYYELSELRLHIQPFVAPYMNSTQLKTTLTPLFTKLNALQIPYETTTKDFPTFYELYTDMFEGNEGSDISIIGGRFMSHDDIAQNSQALVDAFHKAIHIPNWPGGFIVGHIVGPGVGKPVAESSTHPRWRNASSFSITIVPTGRNFTLAQKAEARNVVTNVVGGPLREASPGGGAYVNGMPQFPSFFLVLMCEILKNIEGDLNEPNWQTAYWGTNYPKLFEIRKKWDPSGVFYAETTPGTEKWYEVGDPPVLCRER</sequence>